<dbReference type="PANTHER" id="PTHR33515:SF1">
    <property type="entry name" value="RIBOSOME-BINDING FACTOR A, CHLOROPLASTIC-RELATED"/>
    <property type="match status" value="1"/>
</dbReference>
<comment type="caution">
    <text evidence="4">The sequence shown here is derived from an EMBL/GenBank/DDBJ whole genome shotgun (WGS) entry which is preliminary data.</text>
</comment>
<organism evidence="4 5">
    <name type="scientific">Natronospira elongata</name>
    <dbReference type="NCBI Taxonomy" id="3110268"/>
    <lineage>
        <taxon>Bacteria</taxon>
        <taxon>Pseudomonadati</taxon>
        <taxon>Pseudomonadota</taxon>
        <taxon>Gammaproteobacteria</taxon>
        <taxon>Natronospirales</taxon>
        <taxon>Natronospiraceae</taxon>
        <taxon>Natronospira</taxon>
    </lineage>
</organism>
<dbReference type="RefSeq" id="WP_346051585.1">
    <property type="nucleotide sequence ID" value="NZ_JAYGII010000015.1"/>
</dbReference>
<evidence type="ECO:0000256" key="1">
    <source>
        <dbReference type="ARBA" id="ARBA00022517"/>
    </source>
</evidence>
<dbReference type="Gene3D" id="3.30.300.20">
    <property type="match status" value="1"/>
</dbReference>
<evidence type="ECO:0000256" key="3">
    <source>
        <dbReference type="SAM" id="MobiDB-lite"/>
    </source>
</evidence>
<dbReference type="InterPro" id="IPR020053">
    <property type="entry name" value="Ribosome-bd_factorA_CS"/>
</dbReference>
<dbReference type="HAMAP" id="MF_00003">
    <property type="entry name" value="RbfA"/>
    <property type="match status" value="1"/>
</dbReference>
<dbReference type="EMBL" id="JAYGII010000015">
    <property type="protein sequence ID" value="MEA5445801.1"/>
    <property type="molecule type" value="Genomic_DNA"/>
</dbReference>
<sequence length="131" mass="15208">MKEPTSARQRKLAEEMKRRLSLIIREEVDHDAAWQVTVTDVEVARDLSRANVWVDFLGDPPEDLVESLDAARKPLRARLGRTMYIRRSPELFFKHDDSLERGSELSSLIDQAVESDRRRRGDDEDEDERGS</sequence>
<keyword evidence="1 2" id="KW-0690">Ribosome biogenesis</keyword>
<dbReference type="Proteomes" id="UP001302316">
    <property type="component" value="Unassembled WGS sequence"/>
</dbReference>
<accession>A0AAP6JF03</accession>
<reference evidence="4 5" key="1">
    <citation type="submission" date="2023-12" db="EMBL/GenBank/DDBJ databases">
        <title>Whole-genome sequencing of halo(alkali)philic microorganisms from hypersaline lakes.</title>
        <authorList>
            <person name="Sorokin D.Y."/>
            <person name="Merkel A.Y."/>
            <person name="Messina E."/>
            <person name="Yakimov M."/>
        </authorList>
    </citation>
    <scope>NUCLEOTIDE SEQUENCE [LARGE SCALE GENOMIC DNA]</scope>
    <source>
        <strain evidence="4 5">AB-CW1</strain>
    </source>
</reference>
<evidence type="ECO:0000256" key="2">
    <source>
        <dbReference type="HAMAP-Rule" id="MF_00003"/>
    </source>
</evidence>
<dbReference type="PANTHER" id="PTHR33515">
    <property type="entry name" value="RIBOSOME-BINDING FACTOR A, CHLOROPLASTIC-RELATED"/>
    <property type="match status" value="1"/>
</dbReference>
<dbReference type="SUPFAM" id="SSF89919">
    <property type="entry name" value="Ribosome-binding factor A, RbfA"/>
    <property type="match status" value="1"/>
</dbReference>
<keyword evidence="2" id="KW-0963">Cytoplasm</keyword>
<proteinExistence type="inferred from homology"/>
<evidence type="ECO:0000313" key="5">
    <source>
        <dbReference type="Proteomes" id="UP001302316"/>
    </source>
</evidence>
<dbReference type="Pfam" id="PF02033">
    <property type="entry name" value="RBFA"/>
    <property type="match status" value="1"/>
</dbReference>
<dbReference type="NCBIfam" id="TIGR00082">
    <property type="entry name" value="rbfA"/>
    <property type="match status" value="1"/>
</dbReference>
<dbReference type="InterPro" id="IPR015946">
    <property type="entry name" value="KH_dom-like_a/b"/>
</dbReference>
<dbReference type="InterPro" id="IPR023799">
    <property type="entry name" value="RbfA_dom_sf"/>
</dbReference>
<comment type="function">
    <text evidence="2">One of several proteins that assist in the late maturation steps of the functional core of the 30S ribosomal subunit. Associates with free 30S ribosomal subunits (but not with 30S subunits that are part of 70S ribosomes or polysomes). Required for efficient processing of 16S rRNA. May interact with the 5'-terminal helix region of 16S rRNA.</text>
</comment>
<protein>
    <recommendedName>
        <fullName evidence="2">Ribosome-binding factor A</fullName>
    </recommendedName>
</protein>
<comment type="subunit">
    <text evidence="2">Monomer. Binds 30S ribosomal subunits, but not 50S ribosomal subunits or 70S ribosomes.</text>
</comment>
<feature type="region of interest" description="Disordered" evidence="3">
    <location>
        <begin position="99"/>
        <end position="131"/>
    </location>
</feature>
<dbReference type="PROSITE" id="PS01319">
    <property type="entry name" value="RBFA"/>
    <property type="match status" value="1"/>
</dbReference>
<dbReference type="GO" id="GO:0030490">
    <property type="term" value="P:maturation of SSU-rRNA"/>
    <property type="evidence" value="ECO:0007669"/>
    <property type="project" value="UniProtKB-UniRule"/>
</dbReference>
<evidence type="ECO:0000313" key="4">
    <source>
        <dbReference type="EMBL" id="MEA5445801.1"/>
    </source>
</evidence>
<dbReference type="InterPro" id="IPR000238">
    <property type="entry name" value="RbfA"/>
</dbReference>
<dbReference type="GO" id="GO:0043024">
    <property type="term" value="F:ribosomal small subunit binding"/>
    <property type="evidence" value="ECO:0007669"/>
    <property type="project" value="TreeGrafter"/>
</dbReference>
<gene>
    <name evidence="2 4" type="primary">rbfA</name>
    <name evidence="4" type="ORF">VCB98_08210</name>
</gene>
<comment type="similarity">
    <text evidence="2">Belongs to the RbfA family.</text>
</comment>
<keyword evidence="5" id="KW-1185">Reference proteome</keyword>
<dbReference type="AlphaFoldDB" id="A0AAP6JF03"/>
<comment type="subcellular location">
    <subcellularLocation>
        <location evidence="2">Cytoplasm</location>
    </subcellularLocation>
</comment>
<name>A0AAP6JF03_9GAMM</name>
<dbReference type="GO" id="GO:0005829">
    <property type="term" value="C:cytosol"/>
    <property type="evidence" value="ECO:0007669"/>
    <property type="project" value="TreeGrafter"/>
</dbReference>